<evidence type="ECO:0000256" key="2">
    <source>
        <dbReference type="SAM" id="MobiDB-lite"/>
    </source>
</evidence>
<feature type="compositionally biased region" description="Basic and acidic residues" evidence="2">
    <location>
        <begin position="1"/>
        <end position="13"/>
    </location>
</feature>
<keyword evidence="1" id="KW-0479">Metal-binding</keyword>
<dbReference type="PROSITE" id="PS50158">
    <property type="entry name" value="ZF_CCHC"/>
    <property type="match status" value="1"/>
</dbReference>
<name>A0A1U7VBV4_NICSY</name>
<dbReference type="AlphaFoldDB" id="A0A1U7VBV4"/>
<dbReference type="Proteomes" id="UP000189701">
    <property type="component" value="Unplaced"/>
</dbReference>
<protein>
    <submittedName>
        <fullName evidence="5">Synapsin-1-like</fullName>
    </submittedName>
</protein>
<gene>
    <name evidence="5" type="primary">LOC104212281</name>
</gene>
<feature type="compositionally biased region" description="Pro residues" evidence="2">
    <location>
        <begin position="25"/>
        <end position="36"/>
    </location>
</feature>
<evidence type="ECO:0000259" key="3">
    <source>
        <dbReference type="PROSITE" id="PS50158"/>
    </source>
</evidence>
<dbReference type="InterPro" id="IPR036875">
    <property type="entry name" value="Znf_CCHC_sf"/>
</dbReference>
<feature type="region of interest" description="Disordered" evidence="2">
    <location>
        <begin position="110"/>
        <end position="157"/>
    </location>
</feature>
<keyword evidence="4" id="KW-1185">Reference proteome</keyword>
<evidence type="ECO:0000256" key="1">
    <source>
        <dbReference type="PROSITE-ProRule" id="PRU00047"/>
    </source>
</evidence>
<proteinExistence type="predicted"/>
<feature type="region of interest" description="Disordered" evidence="2">
    <location>
        <begin position="337"/>
        <end position="356"/>
    </location>
</feature>
<accession>A0A1U7VBV4</accession>
<dbReference type="SUPFAM" id="SSF57756">
    <property type="entry name" value="Retrovirus zinc finger-like domains"/>
    <property type="match status" value="1"/>
</dbReference>
<organism evidence="4 5">
    <name type="scientific">Nicotiana sylvestris</name>
    <name type="common">Wood tobacco</name>
    <name type="synonym">South American tobacco</name>
    <dbReference type="NCBI Taxonomy" id="4096"/>
    <lineage>
        <taxon>Eukaryota</taxon>
        <taxon>Viridiplantae</taxon>
        <taxon>Streptophyta</taxon>
        <taxon>Embryophyta</taxon>
        <taxon>Tracheophyta</taxon>
        <taxon>Spermatophyta</taxon>
        <taxon>Magnoliopsida</taxon>
        <taxon>eudicotyledons</taxon>
        <taxon>Gunneridae</taxon>
        <taxon>Pentapetalae</taxon>
        <taxon>asterids</taxon>
        <taxon>lamiids</taxon>
        <taxon>Solanales</taxon>
        <taxon>Solanaceae</taxon>
        <taxon>Nicotianoideae</taxon>
        <taxon>Nicotianeae</taxon>
        <taxon>Nicotiana</taxon>
    </lineage>
</organism>
<keyword evidence="1" id="KW-0863">Zinc-finger</keyword>
<dbReference type="GO" id="GO:0008270">
    <property type="term" value="F:zinc ion binding"/>
    <property type="evidence" value="ECO:0007669"/>
    <property type="project" value="UniProtKB-KW"/>
</dbReference>
<dbReference type="InterPro" id="IPR001878">
    <property type="entry name" value="Znf_CCHC"/>
</dbReference>
<feature type="region of interest" description="Disordered" evidence="2">
    <location>
        <begin position="1"/>
        <end position="71"/>
    </location>
</feature>
<reference evidence="5" key="2">
    <citation type="submission" date="2025-08" db="UniProtKB">
        <authorList>
            <consortium name="RefSeq"/>
        </authorList>
    </citation>
    <scope>IDENTIFICATION</scope>
    <source>
        <tissue evidence="5">Leaf</tissue>
    </source>
</reference>
<reference evidence="4" key="1">
    <citation type="journal article" date="2013" name="Genome Biol.">
        <title>Reference genomes and transcriptomes of Nicotiana sylvestris and Nicotiana tomentosiformis.</title>
        <authorList>
            <person name="Sierro N."/>
            <person name="Battey J.N."/>
            <person name="Ouadi S."/>
            <person name="Bovet L."/>
            <person name="Goepfert S."/>
            <person name="Bakaher N."/>
            <person name="Peitsch M.C."/>
            <person name="Ivanov N.V."/>
        </authorList>
    </citation>
    <scope>NUCLEOTIDE SEQUENCE [LARGE SCALE GENOMIC DNA]</scope>
</reference>
<evidence type="ECO:0000313" key="4">
    <source>
        <dbReference type="Proteomes" id="UP000189701"/>
    </source>
</evidence>
<keyword evidence="1" id="KW-0862">Zinc</keyword>
<feature type="compositionally biased region" description="Gly residues" evidence="2">
    <location>
        <begin position="114"/>
        <end position="132"/>
    </location>
</feature>
<sequence>MRGREQMQQDKRATGRGRFGRGQPSRPPCSAPPPARGAPVRPNFSAMPESLYRPPAIQGSSGGPSGQQATAPQGCFECGDLGHMRRYYPRLWGKVVQQGQQPMISALAAPPPSGGGKTIRGHPSGGQVGRDPGGAAPPVARGQGRGWGRAPARGRERGHPRVIPVIPLANPLGGPNIDEKGEVPAAEPTPTDFLTAPGFQEVMSRGGAQSPTPLSPRHAAAVYQTPSTLPADGAHPVVAVAPQPRPAADGEPFRAGPVDGGGPMFLAGQQCYAGEFIPSTGYSGFFQWVYRPLGQQYAAPQGCFECGDLGHMRRYCPRLWVKAVQQGQQPMISALAVPPTSGGGQTIRGRPRGGVQ</sequence>
<dbReference type="RefSeq" id="XP_009759804.1">
    <property type="nucleotide sequence ID" value="XM_009761502.1"/>
</dbReference>
<feature type="non-terminal residue" evidence="5">
    <location>
        <position position="356"/>
    </location>
</feature>
<dbReference type="GO" id="GO:0003676">
    <property type="term" value="F:nucleic acid binding"/>
    <property type="evidence" value="ECO:0007669"/>
    <property type="project" value="InterPro"/>
</dbReference>
<dbReference type="SMART" id="SM00343">
    <property type="entry name" value="ZnF_C2HC"/>
    <property type="match status" value="2"/>
</dbReference>
<feature type="domain" description="CCHC-type" evidence="3">
    <location>
        <begin position="303"/>
        <end position="318"/>
    </location>
</feature>
<evidence type="ECO:0000313" key="5">
    <source>
        <dbReference type="RefSeq" id="XP_009759804.1"/>
    </source>
</evidence>